<name>A0A0G1B7U6_9BACT</name>
<dbReference type="PANTHER" id="PTHR33360:SF2">
    <property type="entry name" value="TRANSPOSASE FOR INSERTION SEQUENCE ELEMENT IS200"/>
    <property type="match status" value="1"/>
</dbReference>
<dbReference type="GO" id="GO:0004803">
    <property type="term" value="F:transposase activity"/>
    <property type="evidence" value="ECO:0007669"/>
    <property type="project" value="InterPro"/>
</dbReference>
<dbReference type="AlphaFoldDB" id="A0A0G1B7U6"/>
<dbReference type="GO" id="GO:0003677">
    <property type="term" value="F:DNA binding"/>
    <property type="evidence" value="ECO:0007669"/>
    <property type="project" value="InterPro"/>
</dbReference>
<evidence type="ECO:0000313" key="3">
    <source>
        <dbReference type="Proteomes" id="UP000033854"/>
    </source>
</evidence>
<evidence type="ECO:0000313" key="2">
    <source>
        <dbReference type="EMBL" id="KKS42391.1"/>
    </source>
</evidence>
<dbReference type="InterPro" id="IPR036515">
    <property type="entry name" value="Transposase_17_sf"/>
</dbReference>
<comment type="caution">
    <text evidence="2">The sequence shown here is derived from an EMBL/GenBank/DDBJ whole genome shotgun (WGS) entry which is preliminary data.</text>
</comment>
<dbReference type="GO" id="GO:0006313">
    <property type="term" value="P:DNA transposition"/>
    <property type="evidence" value="ECO:0007669"/>
    <property type="project" value="InterPro"/>
</dbReference>
<organism evidence="2 3">
    <name type="scientific">Candidatus Collierbacteria bacterium GW2011_GWA2_42_17</name>
    <dbReference type="NCBI Taxonomy" id="1618378"/>
    <lineage>
        <taxon>Bacteria</taxon>
        <taxon>Candidatus Collieribacteriota</taxon>
    </lineage>
</organism>
<proteinExistence type="predicted"/>
<reference evidence="2 3" key="1">
    <citation type="journal article" date="2015" name="Nature">
        <title>rRNA introns, odd ribosomes, and small enigmatic genomes across a large radiation of phyla.</title>
        <authorList>
            <person name="Brown C.T."/>
            <person name="Hug L.A."/>
            <person name="Thomas B.C."/>
            <person name="Sharon I."/>
            <person name="Castelle C.J."/>
            <person name="Singh A."/>
            <person name="Wilkins M.J."/>
            <person name="Williams K.H."/>
            <person name="Banfield J.F."/>
        </authorList>
    </citation>
    <scope>NUCLEOTIDE SEQUENCE [LARGE SCALE GENOMIC DNA]</scope>
</reference>
<dbReference type="Proteomes" id="UP000033854">
    <property type="component" value="Unassembled WGS sequence"/>
</dbReference>
<feature type="domain" description="Transposase IS200-like" evidence="1">
    <location>
        <begin position="3"/>
        <end position="102"/>
    </location>
</feature>
<sequence>MQEYVKNEFVIYVKRFVAKYPTLHLRAVNADKDHVHIQMEIPPNIAVSKVVQKLKVETSKNIKKRFKFVREMYLERGVWAVGFFSSTLGLNDEMIERYIAYQGRQNKEKQVKLLNI</sequence>
<dbReference type="InterPro" id="IPR002686">
    <property type="entry name" value="Transposase_17"/>
</dbReference>
<protein>
    <submittedName>
        <fullName evidence="2">Transposase</fullName>
    </submittedName>
</protein>
<dbReference type="Gene3D" id="3.30.70.1290">
    <property type="entry name" value="Transposase IS200-like"/>
    <property type="match status" value="1"/>
</dbReference>
<dbReference type="SMART" id="SM01321">
    <property type="entry name" value="Y1_Tnp"/>
    <property type="match status" value="1"/>
</dbReference>
<dbReference type="PANTHER" id="PTHR33360">
    <property type="entry name" value="TRANSPOSASE FOR INSERTION SEQUENCE ELEMENT IS200"/>
    <property type="match status" value="1"/>
</dbReference>
<dbReference type="Pfam" id="PF01797">
    <property type="entry name" value="Y1_Tnp"/>
    <property type="match status" value="1"/>
</dbReference>
<accession>A0A0G1B7U6</accession>
<dbReference type="SUPFAM" id="SSF143422">
    <property type="entry name" value="Transposase IS200-like"/>
    <property type="match status" value="1"/>
</dbReference>
<gene>
    <name evidence="2" type="ORF">UV06_C0014G0003</name>
</gene>
<evidence type="ECO:0000259" key="1">
    <source>
        <dbReference type="SMART" id="SM01321"/>
    </source>
</evidence>
<dbReference type="EMBL" id="LCDA01000014">
    <property type="protein sequence ID" value="KKS42391.1"/>
    <property type="molecule type" value="Genomic_DNA"/>
</dbReference>
<dbReference type="NCBIfam" id="NF033573">
    <property type="entry name" value="transpos_IS200"/>
    <property type="match status" value="1"/>
</dbReference>